<comment type="caution">
    <text evidence="2">The sequence shown here is derived from an EMBL/GenBank/DDBJ whole genome shotgun (WGS) entry which is preliminary data.</text>
</comment>
<keyword evidence="3" id="KW-1185">Reference proteome</keyword>
<reference evidence="2 3" key="1">
    <citation type="submission" date="2020-09" db="EMBL/GenBank/DDBJ databases">
        <title>De no assembly of potato wild relative species, Solanum commersonii.</title>
        <authorList>
            <person name="Cho K."/>
        </authorList>
    </citation>
    <scope>NUCLEOTIDE SEQUENCE [LARGE SCALE GENOMIC DNA]</scope>
    <source>
        <strain evidence="2">LZ3.2</strain>
        <tissue evidence="2">Leaf</tissue>
    </source>
</reference>
<evidence type="ECO:0000313" key="2">
    <source>
        <dbReference type="EMBL" id="KAG5575550.1"/>
    </source>
</evidence>
<dbReference type="OrthoDB" id="848707at2759"/>
<evidence type="ECO:0000313" key="3">
    <source>
        <dbReference type="Proteomes" id="UP000824120"/>
    </source>
</evidence>
<sequence length="407" mass="45458">MTSPSENLNLAIIPYEYQESLFILPDVMLINTFGVTHLAYALIEDALIQGEDENQSMVTDKLDSHYKGKQESLKVTRAVQRDLDATLLTRSTKKTHGQKSKFVPPENPIDVPDDITVTKKNGKRKRTASKEHVTLSKSVRKSKYTDDSDGDMVVSTKTRKARILAFKKRKVIRGRVVTGIGGHEIGELLLLLQAQGWATLFLQGNGQRKMGRKETREFYTNSIGSASLISSNVMGASFTLDAEVLSQILGVPNVGWGHYVKQVWLPLEGLPSALEISRRFAHDLMIEGICVHDDKDHGLGYGFWLGKGFEYFRVLVKEWQEQTTKDVLGEVDHVVIPATSRGANDLVQRLKTLLTTKDEEIAALRTAHSAAMDQLHISYGLEHAGLVEENYRLKDELAKTQAALETE</sequence>
<feature type="region of interest" description="Disordered" evidence="1">
    <location>
        <begin position="87"/>
        <end position="139"/>
    </location>
</feature>
<gene>
    <name evidence="2" type="ORF">H5410_055684</name>
</gene>
<evidence type="ECO:0000256" key="1">
    <source>
        <dbReference type="SAM" id="MobiDB-lite"/>
    </source>
</evidence>
<dbReference type="AlphaFoldDB" id="A0A9J5WKY5"/>
<dbReference type="EMBL" id="JACXVP010000011">
    <property type="protein sequence ID" value="KAG5575550.1"/>
    <property type="molecule type" value="Genomic_DNA"/>
</dbReference>
<proteinExistence type="predicted"/>
<organism evidence="2 3">
    <name type="scientific">Solanum commersonii</name>
    <name type="common">Commerson's wild potato</name>
    <name type="synonym">Commerson's nightshade</name>
    <dbReference type="NCBI Taxonomy" id="4109"/>
    <lineage>
        <taxon>Eukaryota</taxon>
        <taxon>Viridiplantae</taxon>
        <taxon>Streptophyta</taxon>
        <taxon>Embryophyta</taxon>
        <taxon>Tracheophyta</taxon>
        <taxon>Spermatophyta</taxon>
        <taxon>Magnoliopsida</taxon>
        <taxon>eudicotyledons</taxon>
        <taxon>Gunneridae</taxon>
        <taxon>Pentapetalae</taxon>
        <taxon>asterids</taxon>
        <taxon>lamiids</taxon>
        <taxon>Solanales</taxon>
        <taxon>Solanaceae</taxon>
        <taxon>Solanoideae</taxon>
        <taxon>Solaneae</taxon>
        <taxon>Solanum</taxon>
    </lineage>
</organism>
<dbReference type="Proteomes" id="UP000824120">
    <property type="component" value="Chromosome 11"/>
</dbReference>
<accession>A0A9J5WKY5</accession>
<protein>
    <submittedName>
        <fullName evidence="2">Uncharacterized protein</fullName>
    </submittedName>
</protein>
<name>A0A9J5WKY5_SOLCO</name>